<keyword evidence="1" id="KW-0472">Membrane</keyword>
<dbReference type="STRING" id="523849.OCC_07541"/>
<feature type="transmembrane region" description="Helical" evidence="1">
    <location>
        <begin position="35"/>
        <end position="54"/>
    </location>
</feature>
<dbReference type="PaxDb" id="523849-OCC_07541"/>
<reference evidence="2 3" key="1">
    <citation type="journal article" date="2012" name="J. Bacteriol.">
        <title>Genome sequence of the model hyperthermophilic archaeon Thermococcus litoralis NS-C.</title>
        <authorList>
            <person name="Gardner A.F."/>
            <person name="Kumar S."/>
            <person name="Perler F.B."/>
        </authorList>
    </citation>
    <scope>NUCLEOTIDE SEQUENCE [LARGE SCALE GENOMIC DNA]</scope>
    <source>
        <strain evidence="3">ATCC 51850 / DSM 5473 / JCM 8560 / NS-C</strain>
    </source>
</reference>
<dbReference type="Proteomes" id="UP000015502">
    <property type="component" value="Chromosome"/>
</dbReference>
<dbReference type="KEGG" id="tlt:OCC_07541"/>
<gene>
    <name evidence="2" type="ORF">OCC_07541</name>
</gene>
<dbReference type="HOGENOM" id="CLU_164505_0_0_2"/>
<dbReference type="OrthoDB" id="89926at2157"/>
<feature type="transmembrane region" description="Helical" evidence="1">
    <location>
        <begin position="66"/>
        <end position="89"/>
    </location>
</feature>
<sequence>MEVKRWGVWISAFVFMILFVILTVHFIKSKNPDKAAISVILAFCSIYLGMKLAGIERSEDERIKEMEVLTLTFEISFPIITAFSVWKLASSYGTKEFEILSGYFFVVVQLFVYSILAARLYYWLKK</sequence>
<evidence type="ECO:0000313" key="3">
    <source>
        <dbReference type="Proteomes" id="UP000015502"/>
    </source>
</evidence>
<dbReference type="GeneID" id="16550280"/>
<protein>
    <submittedName>
        <fullName evidence="2">Uncharacterized protein</fullName>
    </submittedName>
</protein>
<keyword evidence="1" id="KW-1133">Transmembrane helix</keyword>
<proteinExistence type="predicted"/>
<dbReference type="RefSeq" id="WP_004067099.1">
    <property type="nucleotide sequence ID" value="NC_022084.1"/>
</dbReference>
<organism evidence="2 3">
    <name type="scientific">Thermococcus litoralis (strain ATCC 51850 / DSM 5473 / JCM 8560 / NS-C)</name>
    <dbReference type="NCBI Taxonomy" id="523849"/>
    <lineage>
        <taxon>Archaea</taxon>
        <taxon>Methanobacteriati</taxon>
        <taxon>Methanobacteriota</taxon>
        <taxon>Thermococci</taxon>
        <taxon>Thermococcales</taxon>
        <taxon>Thermococcaceae</taxon>
        <taxon>Thermococcus</taxon>
    </lineage>
</organism>
<name>H3ZL71_THELN</name>
<keyword evidence="1" id="KW-0812">Transmembrane</keyword>
<dbReference type="AlphaFoldDB" id="H3ZL71"/>
<evidence type="ECO:0000313" key="2">
    <source>
        <dbReference type="EMBL" id="EHR79321.1"/>
    </source>
</evidence>
<keyword evidence="3" id="KW-1185">Reference proteome</keyword>
<feature type="transmembrane region" description="Helical" evidence="1">
    <location>
        <begin position="7"/>
        <end position="29"/>
    </location>
</feature>
<dbReference type="EMBL" id="CP006670">
    <property type="protein sequence ID" value="EHR79321.1"/>
    <property type="molecule type" value="Genomic_DNA"/>
</dbReference>
<feature type="transmembrane region" description="Helical" evidence="1">
    <location>
        <begin position="101"/>
        <end position="122"/>
    </location>
</feature>
<evidence type="ECO:0000256" key="1">
    <source>
        <dbReference type="SAM" id="Phobius"/>
    </source>
</evidence>
<accession>H3ZL71</accession>